<dbReference type="SUPFAM" id="SSF48452">
    <property type="entry name" value="TPR-like"/>
    <property type="match status" value="1"/>
</dbReference>
<sequence>MSPVLSEAFYEEAVKCYEKVTTINPEFKEAWYKKGIALEKLGEGSKAKKCFEIAKELGHVSNPI</sequence>
<reference evidence="1 2" key="1">
    <citation type="journal article" date="2016" name="ISME J.">
        <title>Chasing the elusive Euryarchaeota class WSA2: genomes reveal a uniquely fastidious methyl-reducing methanogen.</title>
        <authorList>
            <person name="Nobu M.K."/>
            <person name="Narihiro T."/>
            <person name="Kuroda K."/>
            <person name="Mei R."/>
            <person name="Liu W.T."/>
        </authorList>
    </citation>
    <scope>NUCLEOTIDE SEQUENCE [LARGE SCALE GENOMIC DNA]</scope>
    <source>
        <strain evidence="1">U1lsi0528_Bin055</strain>
    </source>
</reference>
<accession>A0A150IPV0</accession>
<dbReference type="Pfam" id="PF13414">
    <property type="entry name" value="TPR_11"/>
    <property type="match status" value="1"/>
</dbReference>
<protein>
    <submittedName>
        <fullName evidence="1">Tetratricopeptide repeat protein</fullName>
    </submittedName>
</protein>
<evidence type="ECO:0000313" key="1">
    <source>
        <dbReference type="EMBL" id="KYC46664.1"/>
    </source>
</evidence>
<name>A0A150IPV0_9EURY</name>
<gene>
    <name evidence="1" type="ORF">AMQ22_02088</name>
</gene>
<dbReference type="EMBL" id="LNGC01000181">
    <property type="protein sequence ID" value="KYC46664.1"/>
    <property type="molecule type" value="Genomic_DNA"/>
</dbReference>
<dbReference type="InterPro" id="IPR011990">
    <property type="entry name" value="TPR-like_helical_dom_sf"/>
</dbReference>
<organism evidence="1 2">
    <name type="scientific">Candidatus Methanofastidiosum methylothiophilum</name>
    <dbReference type="NCBI Taxonomy" id="1705564"/>
    <lineage>
        <taxon>Archaea</taxon>
        <taxon>Methanobacteriati</taxon>
        <taxon>Methanobacteriota</taxon>
        <taxon>Stenosarchaea group</taxon>
        <taxon>Candidatus Methanofastidiosia</taxon>
        <taxon>Candidatus Methanofastidiosales</taxon>
        <taxon>Candidatus Methanofastidiosaceae</taxon>
        <taxon>Candidatus Methanofastidiosum</taxon>
    </lineage>
</organism>
<dbReference type="Proteomes" id="UP000075398">
    <property type="component" value="Unassembled WGS sequence"/>
</dbReference>
<comment type="caution">
    <text evidence="1">The sequence shown here is derived from an EMBL/GenBank/DDBJ whole genome shotgun (WGS) entry which is preliminary data.</text>
</comment>
<dbReference type="Gene3D" id="1.25.40.10">
    <property type="entry name" value="Tetratricopeptide repeat domain"/>
    <property type="match status" value="1"/>
</dbReference>
<proteinExistence type="predicted"/>
<dbReference type="AlphaFoldDB" id="A0A150IPV0"/>
<evidence type="ECO:0000313" key="2">
    <source>
        <dbReference type="Proteomes" id="UP000075398"/>
    </source>
</evidence>